<name>A0ABM7XYF3_9PROT</name>
<dbReference type="NCBIfam" id="NF041278">
    <property type="entry name" value="CmcJ_NvfI_EfuI"/>
    <property type="match status" value="1"/>
</dbReference>
<accession>A0ABM7XYF3</accession>
<organism evidence="1 2">
    <name type="scientific">Roseomonas fluvialis</name>
    <dbReference type="NCBI Taxonomy" id="1750527"/>
    <lineage>
        <taxon>Bacteria</taxon>
        <taxon>Pseudomonadati</taxon>
        <taxon>Pseudomonadota</taxon>
        <taxon>Alphaproteobacteria</taxon>
        <taxon>Acetobacterales</taxon>
        <taxon>Roseomonadaceae</taxon>
        <taxon>Roseomonas</taxon>
    </lineage>
</organism>
<dbReference type="PANTHER" id="PTHR34598">
    <property type="entry name" value="BLL6449 PROTEIN"/>
    <property type="match status" value="1"/>
</dbReference>
<dbReference type="InterPro" id="IPR044053">
    <property type="entry name" value="AsaB-like"/>
</dbReference>
<protein>
    <submittedName>
        <fullName evidence="1">Methyltransferase</fullName>
    </submittedName>
</protein>
<keyword evidence="2" id="KW-1185">Reference proteome</keyword>
<dbReference type="EMBL" id="AP025637">
    <property type="protein sequence ID" value="BDG70531.1"/>
    <property type="molecule type" value="Genomic_DNA"/>
</dbReference>
<dbReference type="RefSeq" id="WP_244457856.1">
    <property type="nucleotide sequence ID" value="NZ_AP025637.1"/>
</dbReference>
<sequence length="281" mass="30715">MPDHIPAANVAVLAALNFLDPAVTAPRRYVGTPPPGEAADNTRSVQHLVSVTNGRGFEHHYTLDGTGFALVHAPSAVSDLYDEAAVHALYRPEVEAIVRRATGATRVVAFDHNVRNAARATTDPALRGPAKRIHNDYTPASAAQRVRDILPDQAEWLLAHRFAIINLWRPIAPVLESPLALADGRSVDPRDLVPTRLIYPDRVGETHAVLFNPGQRWTYFPNLRPEEALLIKCHDSADGGRARLSVHGAFDDPTSPPNAPPRESIEVRTLVFWAPEHPADA</sequence>
<gene>
    <name evidence="1" type="ORF">Rmf_04600</name>
</gene>
<dbReference type="PANTHER" id="PTHR34598:SF3">
    <property type="entry name" value="OXIDOREDUCTASE AN1597"/>
    <property type="match status" value="1"/>
</dbReference>
<dbReference type="GO" id="GO:0008168">
    <property type="term" value="F:methyltransferase activity"/>
    <property type="evidence" value="ECO:0007669"/>
    <property type="project" value="UniProtKB-KW"/>
</dbReference>
<evidence type="ECO:0000313" key="2">
    <source>
        <dbReference type="Proteomes" id="UP000831327"/>
    </source>
</evidence>
<reference evidence="1 2" key="1">
    <citation type="journal article" date="2016" name="Microbes Environ.">
        <title>Phylogenetically diverse aerobic anoxygenic phototrophic bacteria isolated from epilithic biofilms in Tama river, Japan.</title>
        <authorList>
            <person name="Hirose S."/>
            <person name="Matsuura K."/>
            <person name="Haruta S."/>
        </authorList>
    </citation>
    <scope>NUCLEOTIDE SEQUENCE [LARGE SCALE GENOMIC DNA]</scope>
    <source>
        <strain evidence="1 2">S08</strain>
    </source>
</reference>
<keyword evidence="1" id="KW-0489">Methyltransferase</keyword>
<evidence type="ECO:0000313" key="1">
    <source>
        <dbReference type="EMBL" id="BDG70531.1"/>
    </source>
</evidence>
<dbReference type="GO" id="GO:0032259">
    <property type="term" value="P:methylation"/>
    <property type="evidence" value="ECO:0007669"/>
    <property type="project" value="UniProtKB-KW"/>
</dbReference>
<proteinExistence type="predicted"/>
<keyword evidence="1" id="KW-0808">Transferase</keyword>
<dbReference type="Proteomes" id="UP000831327">
    <property type="component" value="Chromosome"/>
</dbReference>